<comment type="caution">
    <text evidence="9">The sequence shown here is derived from an EMBL/GenBank/DDBJ whole genome shotgun (WGS) entry which is preliminary data.</text>
</comment>
<feature type="transmembrane region" description="Helical" evidence="7">
    <location>
        <begin position="12"/>
        <end position="34"/>
    </location>
</feature>
<proteinExistence type="inferred from homology"/>
<keyword evidence="5 7" id="KW-1133">Transmembrane helix</keyword>
<comment type="subcellular location">
    <subcellularLocation>
        <location evidence="1 7">Cell membrane</location>
        <topology evidence="1 7">Multi-pass membrane protein</topology>
    </subcellularLocation>
</comment>
<dbReference type="OrthoDB" id="9783218at2"/>
<dbReference type="Pfam" id="PF12911">
    <property type="entry name" value="OppC_N"/>
    <property type="match status" value="1"/>
</dbReference>
<dbReference type="InterPro" id="IPR035906">
    <property type="entry name" value="MetI-like_sf"/>
</dbReference>
<dbReference type="RefSeq" id="WP_092058279.1">
    <property type="nucleotide sequence ID" value="NZ_FOJJ01000039.1"/>
</dbReference>
<dbReference type="GO" id="GO:0055085">
    <property type="term" value="P:transmembrane transport"/>
    <property type="evidence" value="ECO:0007669"/>
    <property type="project" value="InterPro"/>
</dbReference>
<keyword evidence="10" id="KW-1185">Reference proteome</keyword>
<dbReference type="InterPro" id="IPR050366">
    <property type="entry name" value="BP-dependent_transpt_permease"/>
</dbReference>
<evidence type="ECO:0000313" key="9">
    <source>
        <dbReference type="EMBL" id="TRO80633.1"/>
    </source>
</evidence>
<dbReference type="PANTHER" id="PTHR43386">
    <property type="entry name" value="OLIGOPEPTIDE TRANSPORT SYSTEM PERMEASE PROTEIN APPC"/>
    <property type="match status" value="1"/>
</dbReference>
<name>A0A550JBV6_9BACT</name>
<organism evidence="9 10">
    <name type="scientific">Trichloromonas acetexigens</name>
    <dbReference type="NCBI Taxonomy" id="38815"/>
    <lineage>
        <taxon>Bacteria</taxon>
        <taxon>Pseudomonadati</taxon>
        <taxon>Thermodesulfobacteriota</taxon>
        <taxon>Desulfuromonadia</taxon>
        <taxon>Desulfuromonadales</taxon>
        <taxon>Trichloromonadaceae</taxon>
        <taxon>Trichloromonas</taxon>
    </lineage>
</organism>
<evidence type="ECO:0000256" key="5">
    <source>
        <dbReference type="ARBA" id="ARBA00022989"/>
    </source>
</evidence>
<gene>
    <name evidence="9" type="ORF">FL622_11140</name>
</gene>
<evidence type="ECO:0000256" key="3">
    <source>
        <dbReference type="ARBA" id="ARBA00022475"/>
    </source>
</evidence>
<sequence length="277" mass="29785">MGVELRRRFDNGWLRIGGALLMLLLAAALLGPWLSPHDPQAMTFVPLSPPDGSHWLGVNDAGMDLFVELLYGLRNSLAFGLVGGFSALALGVAVGLIAAWFGGAVDAVCMSLADVLLAIPLVMPLLLLAVLTPPSPLLLALLLALLSWPSTARSLRAQALSLRKRPHVAAARQMGASASYILGKHLLPELAPLFLAGLAGKVRMALAMEASLAFLGLFEPGRKSLGQTLRDGIQYYYLDIWWHWLLPPLLCLSLLILSLTLLAVGCEARFDPRLKED</sequence>
<feature type="transmembrane region" description="Helical" evidence="7">
    <location>
        <begin position="108"/>
        <end position="131"/>
    </location>
</feature>
<dbReference type="InterPro" id="IPR025966">
    <property type="entry name" value="OppC_N"/>
</dbReference>
<keyword evidence="6 7" id="KW-0472">Membrane</keyword>
<evidence type="ECO:0000256" key="2">
    <source>
        <dbReference type="ARBA" id="ARBA00022448"/>
    </source>
</evidence>
<dbReference type="Proteomes" id="UP000317155">
    <property type="component" value="Unassembled WGS sequence"/>
</dbReference>
<evidence type="ECO:0000259" key="8">
    <source>
        <dbReference type="PROSITE" id="PS50928"/>
    </source>
</evidence>
<dbReference type="GO" id="GO:0005886">
    <property type="term" value="C:plasma membrane"/>
    <property type="evidence" value="ECO:0007669"/>
    <property type="project" value="UniProtKB-SubCell"/>
</dbReference>
<dbReference type="EMBL" id="VJVV01000007">
    <property type="protein sequence ID" value="TRO80633.1"/>
    <property type="molecule type" value="Genomic_DNA"/>
</dbReference>
<evidence type="ECO:0000256" key="1">
    <source>
        <dbReference type="ARBA" id="ARBA00004651"/>
    </source>
</evidence>
<feature type="transmembrane region" description="Helical" evidence="7">
    <location>
        <begin position="77"/>
        <end position="101"/>
    </location>
</feature>
<feature type="domain" description="ABC transmembrane type-1" evidence="8">
    <location>
        <begin position="73"/>
        <end position="263"/>
    </location>
</feature>
<keyword evidence="2 7" id="KW-0813">Transport</keyword>
<dbReference type="Pfam" id="PF00528">
    <property type="entry name" value="BPD_transp_1"/>
    <property type="match status" value="1"/>
</dbReference>
<reference evidence="9 10" key="1">
    <citation type="submission" date="2019-07" db="EMBL/GenBank/DDBJ databases">
        <title>Insights of Desulfuromonas acetexigens electromicrobiology.</title>
        <authorList>
            <person name="Katuri K."/>
            <person name="Sapireddy V."/>
            <person name="Shaw D.R."/>
            <person name="Saikaly P."/>
        </authorList>
    </citation>
    <scope>NUCLEOTIDE SEQUENCE [LARGE SCALE GENOMIC DNA]</scope>
    <source>
        <strain evidence="9 10">2873</strain>
    </source>
</reference>
<protein>
    <submittedName>
        <fullName evidence="9">ABC transporter permease</fullName>
    </submittedName>
</protein>
<feature type="transmembrane region" description="Helical" evidence="7">
    <location>
        <begin position="241"/>
        <end position="265"/>
    </location>
</feature>
<dbReference type="AlphaFoldDB" id="A0A550JBV6"/>
<dbReference type="InterPro" id="IPR000515">
    <property type="entry name" value="MetI-like"/>
</dbReference>
<accession>A0A550JBV6</accession>
<keyword evidence="3" id="KW-1003">Cell membrane</keyword>
<dbReference type="PROSITE" id="PS50928">
    <property type="entry name" value="ABC_TM1"/>
    <property type="match status" value="1"/>
</dbReference>
<evidence type="ECO:0000256" key="4">
    <source>
        <dbReference type="ARBA" id="ARBA00022692"/>
    </source>
</evidence>
<evidence type="ECO:0000313" key="10">
    <source>
        <dbReference type="Proteomes" id="UP000317155"/>
    </source>
</evidence>
<evidence type="ECO:0000256" key="7">
    <source>
        <dbReference type="RuleBase" id="RU363032"/>
    </source>
</evidence>
<keyword evidence="4 7" id="KW-0812">Transmembrane</keyword>
<dbReference type="Gene3D" id="1.10.3720.10">
    <property type="entry name" value="MetI-like"/>
    <property type="match status" value="1"/>
</dbReference>
<comment type="similarity">
    <text evidence="7">Belongs to the binding-protein-dependent transport system permease family.</text>
</comment>
<evidence type="ECO:0000256" key="6">
    <source>
        <dbReference type="ARBA" id="ARBA00023136"/>
    </source>
</evidence>
<dbReference type="SUPFAM" id="SSF161098">
    <property type="entry name" value="MetI-like"/>
    <property type="match status" value="1"/>
</dbReference>
<dbReference type="PANTHER" id="PTHR43386:SF1">
    <property type="entry name" value="D,D-DIPEPTIDE TRANSPORT SYSTEM PERMEASE PROTEIN DDPC-RELATED"/>
    <property type="match status" value="1"/>
</dbReference>
<dbReference type="CDD" id="cd06261">
    <property type="entry name" value="TM_PBP2"/>
    <property type="match status" value="1"/>
</dbReference>